<sequence length="200" mass="21604">MADSTNPVVRATLETPAARSEGCVSTTTASLMQWMRTGDSPTCTRTTSVGNFGGYAVNGHAYIGAIKIRGNLVSTALRSARGRPDHDIRCDFLGSHLNLVMSGAEKIGYSIHHEPAIPTPAGIQRPDLVPVRNSNLTILDVTIVADNADLEKTHNDKCVYYNVPAIGEWAQLCFEPRHIAFEALAMNWRGLLATRSATAL</sequence>
<gene>
    <name evidence="1" type="ORF">PEVE_00013316</name>
</gene>
<keyword evidence="2" id="KW-1185">Reference proteome</keyword>
<accession>A0ABN8RP34</accession>
<reference evidence="1 2" key="1">
    <citation type="submission" date="2022-05" db="EMBL/GenBank/DDBJ databases">
        <authorList>
            <consortium name="Genoscope - CEA"/>
            <person name="William W."/>
        </authorList>
    </citation>
    <scope>NUCLEOTIDE SEQUENCE [LARGE SCALE GENOMIC DNA]</scope>
</reference>
<evidence type="ECO:0000313" key="1">
    <source>
        <dbReference type="EMBL" id="CAH3181221.1"/>
    </source>
</evidence>
<dbReference type="EMBL" id="CALNXI010001997">
    <property type="protein sequence ID" value="CAH3181221.1"/>
    <property type="molecule type" value="Genomic_DNA"/>
</dbReference>
<comment type="caution">
    <text evidence="1">The sequence shown here is derived from an EMBL/GenBank/DDBJ whole genome shotgun (WGS) entry which is preliminary data.</text>
</comment>
<evidence type="ECO:0000313" key="2">
    <source>
        <dbReference type="Proteomes" id="UP001159427"/>
    </source>
</evidence>
<proteinExistence type="predicted"/>
<protein>
    <submittedName>
        <fullName evidence="1">Uncharacterized protein</fullName>
    </submittedName>
</protein>
<name>A0ABN8RP34_9CNID</name>
<dbReference type="Proteomes" id="UP001159427">
    <property type="component" value="Unassembled WGS sequence"/>
</dbReference>
<organism evidence="1 2">
    <name type="scientific">Porites evermanni</name>
    <dbReference type="NCBI Taxonomy" id="104178"/>
    <lineage>
        <taxon>Eukaryota</taxon>
        <taxon>Metazoa</taxon>
        <taxon>Cnidaria</taxon>
        <taxon>Anthozoa</taxon>
        <taxon>Hexacorallia</taxon>
        <taxon>Scleractinia</taxon>
        <taxon>Fungiina</taxon>
        <taxon>Poritidae</taxon>
        <taxon>Porites</taxon>
    </lineage>
</organism>